<dbReference type="Proteomes" id="UP000269974">
    <property type="component" value="Unassembled WGS sequence"/>
</dbReference>
<dbReference type="SUPFAM" id="SSF53254">
    <property type="entry name" value="Phosphoglycerate mutase-like"/>
    <property type="match status" value="1"/>
</dbReference>
<dbReference type="SUPFAM" id="SSF56300">
    <property type="entry name" value="Metallo-dependent phosphatases"/>
    <property type="match status" value="1"/>
</dbReference>
<evidence type="ECO:0000313" key="5">
    <source>
        <dbReference type="Proteomes" id="UP000269974"/>
    </source>
</evidence>
<feature type="chain" id="PRO_5031359122" evidence="2">
    <location>
        <begin position="28"/>
        <end position="1513"/>
    </location>
</feature>
<accession>A0A7Z8Y8Z0</accession>
<feature type="domain" description="Calcineurin-like phosphoesterase" evidence="3">
    <location>
        <begin position="576"/>
        <end position="766"/>
    </location>
</feature>
<sequence length="1513" mass="162772">MRIAKKICAALAAATIAVPVGATAAFAAPEQSGETTAGGADNTASTWEGEYSATTNPPFMGSNTPYHQDGTNAELEAAPEGFAPSYTVAFARHGSRTSSGDYHMNNIVLMLNEAEEAGKLTPAGAELRTFITETMQPASAKIGAGNLTTLGKQEFTDWTNRAVERNAELFSQAPAGAQIAVETSGHRRAIATADAAIEALQASPYAALAPNTATVNDKVLRYQNNGAGDAWYDERETYLDSDPNYLEVKNLPNEGYPELEKAARDVLRPYIGDWADTTGTDSPDAPERNYLAGYCGGIARDIFETRSINEALKLDGSSAYPDVDLAGMREIQRCTAIDEWYKRGQGFSDQEVTYNHGRPALAKMFESVDTGGQDTVATFMFSHNEILTPLNALLAIPEIGADEQAIPGGPLFNYADYSWNQAESDPMGGNIEWNVFENNDGVKLVRMQHNERPVSFGHDCQPINPGSSFYLYNEVKACLPDVGQDKAAAATQAQADREALLAAGVIAAAGQETGGEAGVVAENTGAESQQAGEASTGNGTSRFAMAILPDTQFYSRYTAETSDGDVYTPLYNSRPYETQTQWIADNAAEYGIEFTMHLGDIVDRVNKPGEWEVASHAMAILEDARQPYSILAGNHDVGRTAEEEGLASEYSTYTHWFSPERAAYNSTFVERDPQTGAHEAHLVDVAGTQFLVLNFSWEADDTAIAWGQKVLDEHPGVPTILNSHQLINVGSDGNTAIPTAFGEKLWEKLIRKNDQIFLTFNGHHHGATKWERTNDAGHPVYQVLMDYQMAYMGGNGYMGLVEFDLDAGKITQTSFSPWVMQKPQETLSGEDIAKLTGENQTFTIDFNFRERFPELKIGTEPTVTPSGTEKLNTWLATYEEPEQTSLVAPQNAEDFPHVATTSAHWRPEMVDGKLQFTDISGNGNDMAYHDNILGGTAELQTGEKASHAYSAAENSVLFTPATREIFDYFETAANAPINKEEFRDGYTVEAVFALSPGSVNETQTILNRHVDALQENDGSARLSISNLNEVQWKSAGADDVEGWSNWSGEIFKDNNFYHVAAVNDPADNSVKVYVNGNLILRNRTGANHNGISTGYPTKGEAPWRIGGGQNLDGTDRHGFWGAVSEIRVVAEPLDSSQWLTARAETAAAETTEESGATQEEVTTTETGVEGTEAGAEDAGQTGAEGTETGTETGAEDAGTQTDQEAGTTQEEGEKSKDEETSTGEKSDESKSDEKKDGEKSGADKQTDAGQAGAEGTETGAEEAGQAGAEDADKPAVEKPVGVWAVENDARGIFYVNAWGQGKADRTVNYGNPNDEIIFGDWDGDGIDTPMVRRGNLFLGTNGFSGVAQFEFAYGNAGDEVLVGDWNGDGKDTVAVVRGNQVFVRNSLTSGVADAVYGYGNPADTLIAGDWNGDGKDTLAAVRGNIFYVQSKLEDTKAAFEFAYGNAGDRVIVGDWNGTGKDGVGVVRGNQFFLRNELVSGVADSVFAYGNAKDVSVVGDWDGDGIDTPAVDRR</sequence>
<dbReference type="PANTHER" id="PTHR43143:SF5">
    <property type="entry name" value="SECRETED PROTEIN"/>
    <property type="match status" value="1"/>
</dbReference>
<dbReference type="RefSeq" id="WP_185934007.1">
    <property type="nucleotide sequence ID" value="NZ_UYIO01000001.1"/>
</dbReference>
<dbReference type="InterPro" id="IPR029033">
    <property type="entry name" value="His_PPase_superfam"/>
</dbReference>
<feature type="region of interest" description="Disordered" evidence="1">
    <location>
        <begin position="29"/>
        <end position="71"/>
    </location>
</feature>
<proteinExistence type="predicted"/>
<dbReference type="InterPro" id="IPR028994">
    <property type="entry name" value="Integrin_alpha_N"/>
</dbReference>
<protein>
    <submittedName>
        <fullName evidence="4">Exported phosphohydrolase</fullName>
    </submittedName>
</protein>
<reference evidence="4 5" key="1">
    <citation type="submission" date="2018-11" db="EMBL/GenBank/DDBJ databases">
        <authorList>
            <consortium name="Pathogen Informatics"/>
        </authorList>
    </citation>
    <scope>NUCLEOTIDE SEQUENCE [LARGE SCALE GENOMIC DNA]</scope>
    <source>
        <strain evidence="4 5">NCTC10327</strain>
    </source>
</reference>
<dbReference type="InterPro" id="IPR051918">
    <property type="entry name" value="STPP_CPPED1"/>
</dbReference>
<evidence type="ECO:0000259" key="3">
    <source>
        <dbReference type="Pfam" id="PF00149"/>
    </source>
</evidence>
<dbReference type="InterPro" id="IPR004843">
    <property type="entry name" value="Calcineurin-like_PHP"/>
</dbReference>
<feature type="compositionally biased region" description="Low complexity" evidence="1">
    <location>
        <begin position="1143"/>
        <end position="1201"/>
    </location>
</feature>
<dbReference type="GO" id="GO:0016787">
    <property type="term" value="F:hydrolase activity"/>
    <property type="evidence" value="ECO:0007669"/>
    <property type="project" value="UniProtKB-KW"/>
</dbReference>
<evidence type="ECO:0000256" key="1">
    <source>
        <dbReference type="SAM" id="MobiDB-lite"/>
    </source>
</evidence>
<feature type="compositionally biased region" description="Polar residues" evidence="1">
    <location>
        <begin position="42"/>
        <end position="71"/>
    </location>
</feature>
<dbReference type="Gene3D" id="3.40.50.1240">
    <property type="entry name" value="Phosphoglycerate mutase-like"/>
    <property type="match status" value="1"/>
</dbReference>
<dbReference type="Pfam" id="PF00328">
    <property type="entry name" value="His_Phos_2"/>
    <property type="match status" value="1"/>
</dbReference>
<dbReference type="SUPFAM" id="SSF49899">
    <property type="entry name" value="Concanavalin A-like lectins/glucanases"/>
    <property type="match status" value="1"/>
</dbReference>
<keyword evidence="2" id="KW-0732">Signal</keyword>
<comment type="caution">
    <text evidence="4">The sequence shown here is derived from an EMBL/GenBank/DDBJ whole genome shotgun (WGS) entry which is preliminary data.</text>
</comment>
<dbReference type="EMBL" id="UYIO01000001">
    <property type="protein sequence ID" value="VDG76413.1"/>
    <property type="molecule type" value="Genomic_DNA"/>
</dbReference>
<dbReference type="PANTHER" id="PTHR43143">
    <property type="entry name" value="METALLOPHOSPHOESTERASE, CALCINEURIN SUPERFAMILY"/>
    <property type="match status" value="1"/>
</dbReference>
<evidence type="ECO:0000256" key="2">
    <source>
        <dbReference type="SAM" id="SignalP"/>
    </source>
</evidence>
<dbReference type="InterPro" id="IPR029052">
    <property type="entry name" value="Metallo-depent_PP-like"/>
</dbReference>
<organism evidence="4 5">
    <name type="scientific">Actinobaculum suis</name>
    <dbReference type="NCBI Taxonomy" id="1657"/>
    <lineage>
        <taxon>Bacteria</taxon>
        <taxon>Bacillati</taxon>
        <taxon>Actinomycetota</taxon>
        <taxon>Actinomycetes</taxon>
        <taxon>Actinomycetales</taxon>
        <taxon>Actinomycetaceae</taxon>
        <taxon>Actinobaculum</taxon>
    </lineage>
</organism>
<dbReference type="InterPro" id="IPR013320">
    <property type="entry name" value="ConA-like_dom_sf"/>
</dbReference>
<gene>
    <name evidence="4" type="primary">yvnB</name>
    <name evidence="4" type="ORF">NCTC10327_01054</name>
</gene>
<dbReference type="Gene3D" id="2.60.120.200">
    <property type="match status" value="1"/>
</dbReference>
<name>A0A7Z8Y8Z0_9ACTO</name>
<feature type="compositionally biased region" description="Basic and acidic residues" evidence="1">
    <location>
        <begin position="1211"/>
        <end position="1246"/>
    </location>
</feature>
<dbReference type="Pfam" id="PF00149">
    <property type="entry name" value="Metallophos"/>
    <property type="match status" value="1"/>
</dbReference>
<dbReference type="InterPro" id="IPR000560">
    <property type="entry name" value="His_Pase_clade-2"/>
</dbReference>
<feature type="compositionally biased region" description="Low complexity" evidence="1">
    <location>
        <begin position="1247"/>
        <end position="1268"/>
    </location>
</feature>
<feature type="signal peptide" evidence="2">
    <location>
        <begin position="1"/>
        <end position="27"/>
    </location>
</feature>
<dbReference type="SUPFAM" id="SSF69318">
    <property type="entry name" value="Integrin alpha N-terminal domain"/>
    <property type="match status" value="1"/>
</dbReference>
<keyword evidence="4" id="KW-0378">Hydrolase</keyword>
<feature type="region of interest" description="Disordered" evidence="1">
    <location>
        <begin position="1143"/>
        <end position="1275"/>
    </location>
</feature>
<dbReference type="Gene3D" id="3.60.21.10">
    <property type="match status" value="1"/>
</dbReference>
<evidence type="ECO:0000313" key="4">
    <source>
        <dbReference type="EMBL" id="VDG76413.1"/>
    </source>
</evidence>